<gene>
    <name evidence="2" type="ORF">GCM10007916_07420</name>
</gene>
<reference evidence="3" key="1">
    <citation type="journal article" date="2019" name="Int. J. Syst. Evol. Microbiol.">
        <title>The Global Catalogue of Microorganisms (GCM) 10K type strain sequencing project: providing services to taxonomists for standard genome sequencing and annotation.</title>
        <authorList>
            <consortium name="The Broad Institute Genomics Platform"/>
            <consortium name="The Broad Institute Genome Sequencing Center for Infectious Disease"/>
            <person name="Wu L."/>
            <person name="Ma J."/>
        </authorList>
    </citation>
    <scope>NUCLEOTIDE SEQUENCE [LARGE SCALE GENOMIC DNA]</scope>
    <source>
        <strain evidence="3">NBRC 103166</strain>
    </source>
</reference>
<organism evidence="2 3">
    <name type="scientific">Psychromonas marina</name>
    <dbReference type="NCBI Taxonomy" id="88364"/>
    <lineage>
        <taxon>Bacteria</taxon>
        <taxon>Pseudomonadati</taxon>
        <taxon>Pseudomonadota</taxon>
        <taxon>Gammaproteobacteria</taxon>
        <taxon>Alteromonadales</taxon>
        <taxon>Psychromonadaceae</taxon>
        <taxon>Psychromonas</taxon>
    </lineage>
</organism>
<dbReference type="NCBIfam" id="NF003842">
    <property type="entry name" value="PRK05421.1-4"/>
    <property type="match status" value="1"/>
</dbReference>
<dbReference type="EMBL" id="BSPQ01000001">
    <property type="protein sequence ID" value="GLS89675.1"/>
    <property type="molecule type" value="Genomic_DNA"/>
</dbReference>
<accession>A0ABQ6DXF3</accession>
<name>A0ABQ6DXF3_9GAMM</name>
<evidence type="ECO:0000313" key="2">
    <source>
        <dbReference type="EMBL" id="GLS89675.1"/>
    </source>
</evidence>
<comment type="caution">
    <text evidence="2">The sequence shown here is derived from an EMBL/GenBank/DDBJ whole genome shotgun (WGS) entry which is preliminary data.</text>
</comment>
<proteinExistence type="predicted"/>
<keyword evidence="3" id="KW-1185">Reference proteome</keyword>
<feature type="domain" description="Endonuclease/exonuclease/phosphatase" evidence="1">
    <location>
        <begin position="55"/>
        <end position="260"/>
    </location>
</feature>
<dbReference type="Gene3D" id="3.60.10.10">
    <property type="entry name" value="Endonuclease/exonuclease/phosphatase"/>
    <property type="match status" value="1"/>
</dbReference>
<evidence type="ECO:0000313" key="3">
    <source>
        <dbReference type="Proteomes" id="UP001157353"/>
    </source>
</evidence>
<dbReference type="InterPro" id="IPR036691">
    <property type="entry name" value="Endo/exonu/phosph_ase_sf"/>
</dbReference>
<dbReference type="Pfam" id="PF03372">
    <property type="entry name" value="Exo_endo_phos"/>
    <property type="match status" value="1"/>
</dbReference>
<sequence length="270" mass="30487">MIGTSTAIAFFPESPSELTLLSQGKQRYQATCPILSKVILSEESQTLPMPFKLLNWNIYKQQEKSWQQSLQEWATSADILTLQEAKLSPELINFSKQNKLFYLQNYAFKHSGFVYGVNTLSKVEAISTCGTAHREPWIWVPKTGIASTYPIQGSEYPLLVINLHGINFTLTEKPLKKQIEPYLALIKTHHGPIIFSGDFNTWSEARLEGVEQSLIASGFSEALFDEDKRLTIFGLPLDHIFFRGLKVLEAQSLVTDSSDHSPQLVTFDLD</sequence>
<dbReference type="InterPro" id="IPR005135">
    <property type="entry name" value="Endo/exonuclease/phosphatase"/>
</dbReference>
<dbReference type="NCBIfam" id="NF003840">
    <property type="entry name" value="PRK05421.1-2"/>
    <property type="match status" value="1"/>
</dbReference>
<dbReference type="Proteomes" id="UP001157353">
    <property type="component" value="Unassembled WGS sequence"/>
</dbReference>
<evidence type="ECO:0000259" key="1">
    <source>
        <dbReference type="Pfam" id="PF03372"/>
    </source>
</evidence>
<dbReference type="SUPFAM" id="SSF56219">
    <property type="entry name" value="DNase I-like"/>
    <property type="match status" value="1"/>
</dbReference>
<protein>
    <submittedName>
        <fullName evidence="2">EEP domain-containing protein</fullName>
    </submittedName>
</protein>